<organism evidence="1 2">
    <name type="scientific">Trametes sanguinea</name>
    <dbReference type="NCBI Taxonomy" id="158606"/>
    <lineage>
        <taxon>Eukaryota</taxon>
        <taxon>Fungi</taxon>
        <taxon>Dikarya</taxon>
        <taxon>Basidiomycota</taxon>
        <taxon>Agaricomycotina</taxon>
        <taxon>Agaricomycetes</taxon>
        <taxon>Polyporales</taxon>
        <taxon>Polyporaceae</taxon>
        <taxon>Trametes</taxon>
    </lineage>
</organism>
<comment type="caution">
    <text evidence="1">The sequence shown here is derived from an EMBL/GenBank/DDBJ whole genome shotgun (WGS) entry which is preliminary data.</text>
</comment>
<evidence type="ECO:0000313" key="2">
    <source>
        <dbReference type="Proteomes" id="UP001144978"/>
    </source>
</evidence>
<accession>A0ACC1PWE8</accession>
<gene>
    <name evidence="1" type="ORF">NUW54_g5330</name>
</gene>
<name>A0ACC1PWE8_9APHY</name>
<dbReference type="Proteomes" id="UP001144978">
    <property type="component" value="Unassembled WGS sequence"/>
</dbReference>
<protein>
    <submittedName>
        <fullName evidence="1">Uncharacterized protein</fullName>
    </submittedName>
</protein>
<sequence>MELYLPIDKRTAAKLLLPEKINEKLNACCNNALVVADDICIYLGRPGVCEQLVWHKNGSGQTVVTVTAMQAHAKETTAYASSNYADRTPPLPPEPANLAIIAHVATKGTFLTPDGNFGISGSQFSKPFNKTQLNLHLEPIHEHLLFDQDFKLVIKHLKTLKSHMATPSISTKNSIIVPSMAGSTEEYFKMKLCHNIFRKRTSKDNKDNDGMTSNLHLPTSSTDFSQTCPMNAILQTGPLPTRSLPMLLKKSSDKTHVIRLLLVYDLMANNSNKIIPPSQYNTKLRGSLVFVHFNLTHYTFGDNKSVGGSKAKDVYVADVTSITLLHDQQEPTTPTKRVSAINPRSPTTPTKRRRGN</sequence>
<keyword evidence="2" id="KW-1185">Reference proteome</keyword>
<dbReference type="EMBL" id="JANSHE010001301">
    <property type="protein sequence ID" value="KAJ3003380.1"/>
    <property type="molecule type" value="Genomic_DNA"/>
</dbReference>
<proteinExistence type="predicted"/>
<reference evidence="1" key="1">
    <citation type="submission" date="2022-08" db="EMBL/GenBank/DDBJ databases">
        <title>Genome Sequence of Pycnoporus sanguineus.</title>
        <authorList>
            <person name="Buettner E."/>
        </authorList>
    </citation>
    <scope>NUCLEOTIDE SEQUENCE</scope>
    <source>
        <strain evidence="1">CG-C14</strain>
    </source>
</reference>
<evidence type="ECO:0000313" key="1">
    <source>
        <dbReference type="EMBL" id="KAJ3003380.1"/>
    </source>
</evidence>